<reference evidence="2 3" key="1">
    <citation type="submission" date="2024-11" db="EMBL/GenBank/DDBJ databases">
        <title>A near-complete genome assembly of Cinchona calisaya.</title>
        <authorList>
            <person name="Lian D.C."/>
            <person name="Zhao X.W."/>
            <person name="Wei L."/>
        </authorList>
    </citation>
    <scope>NUCLEOTIDE SEQUENCE [LARGE SCALE GENOMIC DNA]</scope>
    <source>
        <tissue evidence="2">Nenye</tissue>
    </source>
</reference>
<feature type="domain" description="RNase H type-1" evidence="1">
    <location>
        <begin position="44"/>
        <end position="143"/>
    </location>
</feature>
<dbReference type="CDD" id="cd06222">
    <property type="entry name" value="RNase_H_like"/>
    <property type="match status" value="1"/>
</dbReference>
<evidence type="ECO:0000259" key="1">
    <source>
        <dbReference type="Pfam" id="PF13456"/>
    </source>
</evidence>
<evidence type="ECO:0000313" key="2">
    <source>
        <dbReference type="EMBL" id="KAL3504725.1"/>
    </source>
</evidence>
<sequence>MVSLVALNCFQEFRRATCTRPIVSVDRPMVRWLLPLVGRFKINFDAVIFSGLDCCGVGIVVRDHAGTFIVGISEKIKYITTPNMAETLAVPRAIELGAKLSMHDFFLEGDALGTIKHLNATEKDLYSFAPIAEDTKIWINHLHVESFN</sequence>
<dbReference type="EMBL" id="JBJUIK010000014">
    <property type="protein sequence ID" value="KAL3504725.1"/>
    <property type="molecule type" value="Genomic_DNA"/>
</dbReference>
<dbReference type="InterPro" id="IPR012337">
    <property type="entry name" value="RNaseH-like_sf"/>
</dbReference>
<keyword evidence="3" id="KW-1185">Reference proteome</keyword>
<dbReference type="InterPro" id="IPR044730">
    <property type="entry name" value="RNase_H-like_dom_plant"/>
</dbReference>
<protein>
    <recommendedName>
        <fullName evidence="1">RNase H type-1 domain-containing protein</fullName>
    </recommendedName>
</protein>
<dbReference type="Pfam" id="PF13456">
    <property type="entry name" value="RVT_3"/>
    <property type="match status" value="1"/>
</dbReference>
<accession>A0ABD2YBW9</accession>
<dbReference type="AlphaFoldDB" id="A0ABD2YBW9"/>
<evidence type="ECO:0000313" key="3">
    <source>
        <dbReference type="Proteomes" id="UP001630127"/>
    </source>
</evidence>
<comment type="caution">
    <text evidence="2">The sequence shown here is derived from an EMBL/GenBank/DDBJ whole genome shotgun (WGS) entry which is preliminary data.</text>
</comment>
<gene>
    <name evidence="2" type="ORF">ACH5RR_034566</name>
</gene>
<dbReference type="Proteomes" id="UP001630127">
    <property type="component" value="Unassembled WGS sequence"/>
</dbReference>
<dbReference type="PANTHER" id="PTHR47723:SF19">
    <property type="entry name" value="POLYNUCLEOTIDYL TRANSFERASE, RIBONUCLEASE H-LIKE SUPERFAMILY PROTEIN"/>
    <property type="match status" value="1"/>
</dbReference>
<dbReference type="InterPro" id="IPR002156">
    <property type="entry name" value="RNaseH_domain"/>
</dbReference>
<dbReference type="InterPro" id="IPR053151">
    <property type="entry name" value="RNase_H-like"/>
</dbReference>
<dbReference type="Gene3D" id="3.30.420.10">
    <property type="entry name" value="Ribonuclease H-like superfamily/Ribonuclease H"/>
    <property type="match status" value="1"/>
</dbReference>
<proteinExistence type="predicted"/>
<name>A0ABD2YBW9_9GENT</name>
<dbReference type="InterPro" id="IPR036397">
    <property type="entry name" value="RNaseH_sf"/>
</dbReference>
<organism evidence="2 3">
    <name type="scientific">Cinchona calisaya</name>
    <dbReference type="NCBI Taxonomy" id="153742"/>
    <lineage>
        <taxon>Eukaryota</taxon>
        <taxon>Viridiplantae</taxon>
        <taxon>Streptophyta</taxon>
        <taxon>Embryophyta</taxon>
        <taxon>Tracheophyta</taxon>
        <taxon>Spermatophyta</taxon>
        <taxon>Magnoliopsida</taxon>
        <taxon>eudicotyledons</taxon>
        <taxon>Gunneridae</taxon>
        <taxon>Pentapetalae</taxon>
        <taxon>asterids</taxon>
        <taxon>lamiids</taxon>
        <taxon>Gentianales</taxon>
        <taxon>Rubiaceae</taxon>
        <taxon>Cinchonoideae</taxon>
        <taxon>Cinchoneae</taxon>
        <taxon>Cinchona</taxon>
    </lineage>
</organism>
<dbReference type="PANTHER" id="PTHR47723">
    <property type="entry name" value="OS05G0353850 PROTEIN"/>
    <property type="match status" value="1"/>
</dbReference>
<dbReference type="SUPFAM" id="SSF53098">
    <property type="entry name" value="Ribonuclease H-like"/>
    <property type="match status" value="1"/>
</dbReference>